<evidence type="ECO:0000313" key="1">
    <source>
        <dbReference type="EMBL" id="MDB7085166.1"/>
    </source>
</evidence>
<protein>
    <submittedName>
        <fullName evidence="1">Nucleotidyl transferase AbiEii/AbiGii toxin family protein</fullName>
    </submittedName>
</protein>
<dbReference type="RefSeq" id="WP_008791089.1">
    <property type="nucleotide sequence ID" value="NZ_CP083622.1"/>
</dbReference>
<accession>A0AB35IKV7</accession>
<gene>
    <name evidence="1" type="ORF">PM738_15265</name>
</gene>
<reference evidence="1" key="1">
    <citation type="submission" date="2023-01" db="EMBL/GenBank/DDBJ databases">
        <title>Human gut microbiome strain richness.</title>
        <authorList>
            <person name="Chen-Liaw A."/>
        </authorList>
    </citation>
    <scope>NUCLEOTIDE SEQUENCE</scope>
    <source>
        <strain evidence="1">1001217st2_G6_1001217B_191108</strain>
    </source>
</reference>
<dbReference type="EMBL" id="JAQLKE010000032">
    <property type="protein sequence ID" value="MDB7085166.1"/>
    <property type="molecule type" value="Genomic_DNA"/>
</dbReference>
<dbReference type="Proteomes" id="UP001211987">
    <property type="component" value="Unassembled WGS sequence"/>
</dbReference>
<dbReference type="AlphaFoldDB" id="A0AB35IKV7"/>
<dbReference type="Gene3D" id="3.10.450.620">
    <property type="entry name" value="JHP933, nucleotidyltransferase-like core domain"/>
    <property type="match status" value="1"/>
</dbReference>
<evidence type="ECO:0000313" key="2">
    <source>
        <dbReference type="Proteomes" id="UP001211987"/>
    </source>
</evidence>
<dbReference type="InterPro" id="IPR014942">
    <property type="entry name" value="AbiEii"/>
</dbReference>
<proteinExistence type="predicted"/>
<sequence>MAYKNIDQWKNGMIKYAKEKNMDLRDVQQRFILEEFAEKISNSKYRDSLIIKGGFVVSNLLGFENRTTLDMDATVNSTVYSVEEINNMITDIIEEDITKSFFDYRIGDIKEGQSDDGYPGYSVSILALKDKTRLNLKIDISNNTLIYPEAIEHTFISLFSDKKINVCTYAVENIIAEKIETTLDRGIYNTRMRDLFDVYNLLTQKDISIDMNVLIDSFVNVSKSRNTLNNIYDYEELISELSESAVFKENFNRFKKIKEIEDVSLEDIFTVFKGVIEKIDVNQFINSRSR</sequence>
<name>A0AB35IKV7_9FIRM</name>
<comment type="caution">
    <text evidence="1">The sequence shown here is derived from an EMBL/GenBank/DDBJ whole genome shotgun (WGS) entry which is preliminary data.</text>
</comment>
<dbReference type="Pfam" id="PF08843">
    <property type="entry name" value="AbiEii"/>
    <property type="match status" value="1"/>
</dbReference>
<keyword evidence="1" id="KW-0808">Transferase</keyword>
<dbReference type="GO" id="GO:0016740">
    <property type="term" value="F:transferase activity"/>
    <property type="evidence" value="ECO:0007669"/>
    <property type="project" value="UniProtKB-KW"/>
</dbReference>
<organism evidence="1 2">
    <name type="scientific">Thomasclavelia ramosa</name>
    <dbReference type="NCBI Taxonomy" id="1547"/>
    <lineage>
        <taxon>Bacteria</taxon>
        <taxon>Bacillati</taxon>
        <taxon>Bacillota</taxon>
        <taxon>Erysipelotrichia</taxon>
        <taxon>Erysipelotrichales</taxon>
        <taxon>Coprobacillaceae</taxon>
        <taxon>Thomasclavelia</taxon>
    </lineage>
</organism>